<dbReference type="Proteomes" id="UP000315017">
    <property type="component" value="Chromosome"/>
</dbReference>
<dbReference type="KEGG" id="aagg:ETAA8_22140"/>
<dbReference type="InterPro" id="IPR002528">
    <property type="entry name" value="MATE_fam"/>
</dbReference>
<evidence type="ECO:0000256" key="1">
    <source>
        <dbReference type="ARBA" id="ARBA00004651"/>
    </source>
</evidence>
<feature type="transmembrane region" description="Helical" evidence="6">
    <location>
        <begin position="247"/>
        <end position="274"/>
    </location>
</feature>
<feature type="transmembrane region" description="Helical" evidence="6">
    <location>
        <begin position="171"/>
        <end position="197"/>
    </location>
</feature>
<feature type="transmembrane region" description="Helical" evidence="6">
    <location>
        <begin position="328"/>
        <end position="350"/>
    </location>
</feature>
<gene>
    <name evidence="7" type="ORF">ETAA8_22140</name>
</gene>
<feature type="transmembrane region" description="Helical" evidence="6">
    <location>
        <begin position="106"/>
        <end position="129"/>
    </location>
</feature>
<name>A0A517YA67_9BACT</name>
<dbReference type="GO" id="GO:0005886">
    <property type="term" value="C:plasma membrane"/>
    <property type="evidence" value="ECO:0007669"/>
    <property type="project" value="UniProtKB-SubCell"/>
</dbReference>
<dbReference type="EMBL" id="CP036274">
    <property type="protein sequence ID" value="QDU27130.1"/>
    <property type="molecule type" value="Genomic_DNA"/>
</dbReference>
<dbReference type="GO" id="GO:0015297">
    <property type="term" value="F:antiporter activity"/>
    <property type="evidence" value="ECO:0007669"/>
    <property type="project" value="InterPro"/>
</dbReference>
<comment type="subcellular location">
    <subcellularLocation>
        <location evidence="1">Cell membrane</location>
        <topology evidence="1">Multi-pass membrane protein</topology>
    </subcellularLocation>
</comment>
<evidence type="ECO:0000313" key="8">
    <source>
        <dbReference type="Proteomes" id="UP000315017"/>
    </source>
</evidence>
<keyword evidence="5 6" id="KW-0472">Membrane</keyword>
<feature type="transmembrane region" description="Helical" evidence="6">
    <location>
        <begin position="362"/>
        <end position="386"/>
    </location>
</feature>
<keyword evidence="3 6" id="KW-0812">Transmembrane</keyword>
<evidence type="ECO:0000256" key="2">
    <source>
        <dbReference type="ARBA" id="ARBA00022475"/>
    </source>
</evidence>
<proteinExistence type="predicted"/>
<evidence type="ECO:0000256" key="3">
    <source>
        <dbReference type="ARBA" id="ARBA00022692"/>
    </source>
</evidence>
<feature type="transmembrane region" description="Helical" evidence="6">
    <location>
        <begin position="33"/>
        <end position="55"/>
    </location>
</feature>
<evidence type="ECO:0000256" key="4">
    <source>
        <dbReference type="ARBA" id="ARBA00022989"/>
    </source>
</evidence>
<dbReference type="PANTHER" id="PTHR30250">
    <property type="entry name" value="PST FAMILY PREDICTED COLANIC ACID TRANSPORTER"/>
    <property type="match status" value="1"/>
</dbReference>
<feature type="transmembrane region" description="Helical" evidence="6">
    <location>
        <begin position="203"/>
        <end position="226"/>
    </location>
</feature>
<accession>A0A517YA67</accession>
<feature type="transmembrane region" description="Helical" evidence="6">
    <location>
        <begin position="398"/>
        <end position="417"/>
    </location>
</feature>
<keyword evidence="8" id="KW-1185">Reference proteome</keyword>
<organism evidence="7 8">
    <name type="scientific">Anatilimnocola aggregata</name>
    <dbReference type="NCBI Taxonomy" id="2528021"/>
    <lineage>
        <taxon>Bacteria</taxon>
        <taxon>Pseudomonadati</taxon>
        <taxon>Planctomycetota</taxon>
        <taxon>Planctomycetia</taxon>
        <taxon>Pirellulales</taxon>
        <taxon>Pirellulaceae</taxon>
        <taxon>Anatilimnocola</taxon>
    </lineage>
</organism>
<feature type="transmembrane region" description="Helical" evidence="6">
    <location>
        <begin position="294"/>
        <end position="316"/>
    </location>
</feature>
<keyword evidence="2" id="KW-1003">Cell membrane</keyword>
<sequence>MSLVGCLQEEQTRAVPLNTALRKRLTSEGISTLGFRLVGIGTAIIIDMVVTRLLTPSDAGVFFLLANVLAFGAVVGMFGLNTAMVRFVSEGIGLKSPSEAREALRAGWSIAAISIPCMVAVCLITMWFWGIHVLHIPNPTVLLPLLGLCLLAFPLLQLISGVLRSFHDSRVATLLTGQFGGPACHVVFLTMLVAAALVSKPTVATALGLSALSMLLMIPLALWYLSRISSARIAEMPAESRTTPRPMVGILLAACLPLVLSQLFSFCTGFGDMWVAGSMVSHEDLALYAASRRLMLMIGMPMQLVNLTVIASIAELRAQGKNVELQRLLRGAATLAAIPAIGALVALVTFPGQIAALIFGPFYATAAPILVLLSLGQIAFVSAGSAELTLMMTGQQRSALAVNCFTSLALALAGILATQQFGVIGLAAATTSVGALQVLLFVICVKRSIGVWTIVDPTLFSIVWERLRRAMGSSSEALSK</sequence>
<reference evidence="7 8" key="1">
    <citation type="submission" date="2019-02" db="EMBL/GenBank/DDBJ databases">
        <title>Deep-cultivation of Planctomycetes and their phenomic and genomic characterization uncovers novel biology.</title>
        <authorList>
            <person name="Wiegand S."/>
            <person name="Jogler M."/>
            <person name="Boedeker C."/>
            <person name="Pinto D."/>
            <person name="Vollmers J."/>
            <person name="Rivas-Marin E."/>
            <person name="Kohn T."/>
            <person name="Peeters S.H."/>
            <person name="Heuer A."/>
            <person name="Rast P."/>
            <person name="Oberbeckmann S."/>
            <person name="Bunk B."/>
            <person name="Jeske O."/>
            <person name="Meyerdierks A."/>
            <person name="Storesund J.E."/>
            <person name="Kallscheuer N."/>
            <person name="Luecker S."/>
            <person name="Lage O.M."/>
            <person name="Pohl T."/>
            <person name="Merkel B.J."/>
            <person name="Hornburger P."/>
            <person name="Mueller R.-W."/>
            <person name="Bruemmer F."/>
            <person name="Labrenz M."/>
            <person name="Spormann A.M."/>
            <person name="Op den Camp H."/>
            <person name="Overmann J."/>
            <person name="Amann R."/>
            <person name="Jetten M.S.M."/>
            <person name="Mascher T."/>
            <person name="Medema M.H."/>
            <person name="Devos D.P."/>
            <person name="Kaster A.-K."/>
            <person name="Ovreas L."/>
            <person name="Rohde M."/>
            <person name="Galperin M.Y."/>
            <person name="Jogler C."/>
        </authorList>
    </citation>
    <scope>NUCLEOTIDE SEQUENCE [LARGE SCALE GENOMIC DNA]</scope>
    <source>
        <strain evidence="7 8">ETA_A8</strain>
    </source>
</reference>
<dbReference type="InterPro" id="IPR050833">
    <property type="entry name" value="Poly_Biosynth_Transport"/>
</dbReference>
<feature type="transmembrane region" description="Helical" evidence="6">
    <location>
        <begin position="141"/>
        <end position="159"/>
    </location>
</feature>
<feature type="transmembrane region" description="Helical" evidence="6">
    <location>
        <begin position="61"/>
        <end position="85"/>
    </location>
</feature>
<evidence type="ECO:0000256" key="5">
    <source>
        <dbReference type="ARBA" id="ARBA00023136"/>
    </source>
</evidence>
<feature type="transmembrane region" description="Helical" evidence="6">
    <location>
        <begin position="423"/>
        <end position="445"/>
    </location>
</feature>
<keyword evidence="4 6" id="KW-1133">Transmembrane helix</keyword>
<dbReference type="AlphaFoldDB" id="A0A517YA67"/>
<protein>
    <submittedName>
        <fullName evidence="7">Polysaccharide biosynthesis protein</fullName>
    </submittedName>
</protein>
<evidence type="ECO:0000313" key="7">
    <source>
        <dbReference type="EMBL" id="QDU27130.1"/>
    </source>
</evidence>
<evidence type="ECO:0000256" key="6">
    <source>
        <dbReference type="SAM" id="Phobius"/>
    </source>
</evidence>
<dbReference type="Pfam" id="PF01554">
    <property type="entry name" value="MatE"/>
    <property type="match status" value="1"/>
</dbReference>
<dbReference type="OrthoDB" id="274704at2"/>
<dbReference type="PANTHER" id="PTHR30250:SF11">
    <property type="entry name" value="O-ANTIGEN TRANSPORTER-RELATED"/>
    <property type="match status" value="1"/>
</dbReference>
<dbReference type="GO" id="GO:0042910">
    <property type="term" value="F:xenobiotic transmembrane transporter activity"/>
    <property type="evidence" value="ECO:0007669"/>
    <property type="project" value="InterPro"/>
</dbReference>